<gene>
    <name evidence="1" type="ORF">UT10_C0031G0005</name>
</gene>
<organism evidence="1 2">
    <name type="scientific">Candidatus Woesebacteria bacterium GW2011_GWB1_38_8b</name>
    <dbReference type="NCBI Taxonomy" id="1618571"/>
    <lineage>
        <taxon>Bacteria</taxon>
        <taxon>Candidatus Woeseibacteriota</taxon>
    </lineage>
</organism>
<evidence type="ECO:0008006" key="3">
    <source>
        <dbReference type="Google" id="ProtNLM"/>
    </source>
</evidence>
<sequence length="121" mass="13499">MKKLLVLVLFSVVLTGCVSIQILNEKPAQIVPTRMTRMTVINKSNYDVFIKLEGPKQEGSETTQAFYYLTIPAGSIEEPSIKKFTIKADLYDRTTWMCDGIRSSGKLAVTGNIRLTFASCD</sequence>
<dbReference type="EMBL" id="LBVN01000031">
    <property type="protein sequence ID" value="KKQ86123.1"/>
    <property type="molecule type" value="Genomic_DNA"/>
</dbReference>
<dbReference type="PROSITE" id="PS51257">
    <property type="entry name" value="PROKAR_LIPOPROTEIN"/>
    <property type="match status" value="1"/>
</dbReference>
<dbReference type="AlphaFoldDB" id="A0A0G0L2E6"/>
<dbReference type="Proteomes" id="UP000033944">
    <property type="component" value="Unassembled WGS sequence"/>
</dbReference>
<protein>
    <recommendedName>
        <fullName evidence="3">Lipoprotein</fullName>
    </recommendedName>
</protein>
<comment type="caution">
    <text evidence="1">The sequence shown here is derived from an EMBL/GenBank/DDBJ whole genome shotgun (WGS) entry which is preliminary data.</text>
</comment>
<accession>A0A0G0L2E6</accession>
<evidence type="ECO:0000313" key="1">
    <source>
        <dbReference type="EMBL" id="KKQ86123.1"/>
    </source>
</evidence>
<proteinExistence type="predicted"/>
<evidence type="ECO:0000313" key="2">
    <source>
        <dbReference type="Proteomes" id="UP000033944"/>
    </source>
</evidence>
<name>A0A0G0L2E6_9BACT</name>
<reference evidence="1 2" key="1">
    <citation type="journal article" date="2015" name="Nature">
        <title>rRNA introns, odd ribosomes, and small enigmatic genomes across a large radiation of phyla.</title>
        <authorList>
            <person name="Brown C.T."/>
            <person name="Hug L.A."/>
            <person name="Thomas B.C."/>
            <person name="Sharon I."/>
            <person name="Castelle C.J."/>
            <person name="Singh A."/>
            <person name="Wilkins M.J."/>
            <person name="Williams K.H."/>
            <person name="Banfield J.F."/>
        </authorList>
    </citation>
    <scope>NUCLEOTIDE SEQUENCE [LARGE SCALE GENOMIC DNA]</scope>
</reference>